<dbReference type="CDD" id="cd13120">
    <property type="entry name" value="BF2867_like_N"/>
    <property type="match status" value="1"/>
</dbReference>
<keyword evidence="1" id="KW-0732">Signal</keyword>
<dbReference type="InterPro" id="IPR025049">
    <property type="entry name" value="Mfa-like_1"/>
</dbReference>
<reference evidence="2 3" key="1">
    <citation type="submission" date="2019-04" db="EMBL/GenBank/DDBJ databases">
        <title>Microbes associate with the intestines of laboratory mice.</title>
        <authorList>
            <person name="Navarre W."/>
            <person name="Wong E."/>
            <person name="Huang K."/>
            <person name="Tropini C."/>
            <person name="Ng K."/>
            <person name="Yu B."/>
        </authorList>
    </citation>
    <scope>NUCLEOTIDE SEQUENCE [LARGE SCALE GENOMIC DNA]</scope>
    <source>
        <strain evidence="2 3">NM22_B1</strain>
    </source>
</reference>
<comment type="caution">
    <text evidence="2">The sequence shown here is derived from an EMBL/GenBank/DDBJ whole genome shotgun (WGS) entry which is preliminary data.</text>
</comment>
<accession>A0A4S2FID2</accession>
<evidence type="ECO:0000256" key="1">
    <source>
        <dbReference type="SAM" id="SignalP"/>
    </source>
</evidence>
<name>A0A4S2FID2_9BACT</name>
<evidence type="ECO:0000313" key="3">
    <source>
        <dbReference type="Proteomes" id="UP000310760"/>
    </source>
</evidence>
<gene>
    <name evidence="2" type="ORF">E5339_15455</name>
</gene>
<dbReference type="RefSeq" id="WP_135952248.1">
    <property type="nucleotide sequence ID" value="NZ_CAOOJZ010000028.1"/>
</dbReference>
<dbReference type="AlphaFoldDB" id="A0A4S2FID2"/>
<dbReference type="InterPro" id="IPR042278">
    <property type="entry name" value="Mfa-like_1_N"/>
</dbReference>
<sequence>MMNKSNPFRHLAMAVFACLMTASCSDVTDDGITLPDGKYPMTFTASVDGLSAPDPATRATTDNTWTGGETVAIQTGSEVKQYTAASGGRLTVAGGADPFYWQSNSETKTVTAWYYGTGYDATPPDGTTWAVQSDQSKTEADNTAGNYRRSDFLYAPATDIPFSGRNSASLSFYHQTARVVVNIVNAEAATDASAIRSVTIGHAGNLALSGSYTPPTGAGVTAGTWNTNSGSPTMGTITPRKLTAPGTLTGGGTALASYAALVIPQQMKGKKFIAVTLANGNTYYYTPTHNGDADLQSGRQHTYDITVKHGYLEVSANTGGSAWGSDGSAEGVTGKYLLDDYAPDKLKIGDYYYNDGETSDGGYRKYSDGSTKIEDIQPVLTGADGNERSVIGIVFWVGSIIGDDPLLPKKHSGCTHGLVAALQDAGQTLWSSSYEDITDNWLSKQDAYGIRTLKETEKMQGYANTKALEGYNASERATGGNSGYTVLPIGLIRSYADAHPAPASSSGWYFPSIKELKFMCWGQNASGESTGGKQMLDTQFAKVSGASSLQSGHYWSSTEYDDRWAWGVYFDSGGVRDYRKDRNSLWVRAVLAF</sequence>
<feature type="signal peptide" evidence="1">
    <location>
        <begin position="1"/>
        <end position="25"/>
    </location>
</feature>
<dbReference type="Gene3D" id="2.60.40.2630">
    <property type="match status" value="1"/>
</dbReference>
<organism evidence="2 3">
    <name type="scientific">Phocaeicola sartorii</name>
    <dbReference type="NCBI Taxonomy" id="671267"/>
    <lineage>
        <taxon>Bacteria</taxon>
        <taxon>Pseudomonadati</taxon>
        <taxon>Bacteroidota</taxon>
        <taxon>Bacteroidia</taxon>
        <taxon>Bacteroidales</taxon>
        <taxon>Bacteroidaceae</taxon>
        <taxon>Phocaeicola</taxon>
    </lineage>
</organism>
<dbReference type="Gene3D" id="2.60.40.2620">
    <property type="entry name" value="Fimbrillin-like"/>
    <property type="match status" value="1"/>
</dbReference>
<dbReference type="Pfam" id="PF13149">
    <property type="entry name" value="Mfa_like_1"/>
    <property type="match status" value="1"/>
</dbReference>
<dbReference type="EMBL" id="SRYJ01000037">
    <property type="protein sequence ID" value="TGY68633.1"/>
    <property type="molecule type" value="Genomic_DNA"/>
</dbReference>
<proteinExistence type="predicted"/>
<evidence type="ECO:0000313" key="2">
    <source>
        <dbReference type="EMBL" id="TGY68633.1"/>
    </source>
</evidence>
<dbReference type="CDD" id="cd13121">
    <property type="entry name" value="BF2867_like_C"/>
    <property type="match status" value="1"/>
</dbReference>
<dbReference type="Proteomes" id="UP000310760">
    <property type="component" value="Unassembled WGS sequence"/>
</dbReference>
<protein>
    <submittedName>
        <fullName evidence="2">DUF1566 domain-containing protein</fullName>
    </submittedName>
</protein>
<feature type="chain" id="PRO_5020189453" evidence="1">
    <location>
        <begin position="26"/>
        <end position="593"/>
    </location>
</feature>
<dbReference type="PROSITE" id="PS51257">
    <property type="entry name" value="PROKAR_LIPOPROTEIN"/>
    <property type="match status" value="1"/>
</dbReference>